<dbReference type="Pfam" id="PF03799">
    <property type="entry name" value="FtsQ_DivIB_C"/>
    <property type="match status" value="1"/>
</dbReference>
<comment type="function">
    <text evidence="9">Essential cell division protein.</text>
</comment>
<dbReference type="HAMAP" id="MF_00911">
    <property type="entry name" value="FtsQ_subfam"/>
    <property type="match status" value="1"/>
</dbReference>
<sequence length="327" mass="35141">MDGGRRLLRSLIFSKAGLGPAAFAYAGTSASARSQWVSFAPSVRPGGRSPAEPSYARKLVARLSGPGMSMILALSFLGAVGLYGAIKGGEYAAFVAEYGEPQDLAAKAMGFGIKAVTIAGTRELSEDEILAQAGIGTRNSLLFLDVAAVRANLLNLALVKSVSVSKLFPNRLLIEVEERQPFALWQKDGKVQVVARDGKSIDWLRDDRFLRLPLVTGDGANNKLDEYLGLLDAAGDLREQIRAGIYVANRRWTLSMRNGVEVLLPEDDPKAAVAALVTLQRQSHVLDKDVISLDFRQPGRMVAHLSAEAAAERAEMLAHKTAKKKGG</sequence>
<dbReference type="GO" id="GO:0043093">
    <property type="term" value="P:FtsZ-dependent cytokinesis"/>
    <property type="evidence" value="ECO:0007669"/>
    <property type="project" value="UniProtKB-UniRule"/>
</dbReference>
<dbReference type="HOGENOM" id="CLU_061141_2_0_5"/>
<organism evidence="12 13">
    <name type="scientific">Beijerinckia indica subsp. indica (strain ATCC 9039 / DSM 1715 / NCIMB 8712)</name>
    <dbReference type="NCBI Taxonomy" id="395963"/>
    <lineage>
        <taxon>Bacteria</taxon>
        <taxon>Pseudomonadati</taxon>
        <taxon>Pseudomonadota</taxon>
        <taxon>Alphaproteobacteria</taxon>
        <taxon>Hyphomicrobiales</taxon>
        <taxon>Beijerinckiaceae</taxon>
        <taxon>Beijerinckia</taxon>
    </lineage>
</organism>
<dbReference type="Pfam" id="PF08478">
    <property type="entry name" value="POTRA_1"/>
    <property type="match status" value="1"/>
</dbReference>
<evidence type="ECO:0000256" key="2">
    <source>
        <dbReference type="ARBA" id="ARBA00022475"/>
    </source>
</evidence>
<dbReference type="Gene3D" id="3.10.20.310">
    <property type="entry name" value="membrane protein fhac"/>
    <property type="match status" value="1"/>
</dbReference>
<dbReference type="eggNOG" id="COG1589">
    <property type="taxonomic scope" value="Bacteria"/>
</dbReference>
<dbReference type="PROSITE" id="PS51779">
    <property type="entry name" value="POTRA"/>
    <property type="match status" value="1"/>
</dbReference>
<dbReference type="STRING" id="395963.Bind_0696"/>
<dbReference type="AlphaFoldDB" id="B2IGG4"/>
<dbReference type="Gene3D" id="3.40.50.11690">
    <property type="entry name" value="Cell division protein FtsQ/DivIB"/>
    <property type="match status" value="1"/>
</dbReference>
<dbReference type="PANTHER" id="PTHR35851:SF1">
    <property type="entry name" value="CELL DIVISION PROTEIN FTSQ"/>
    <property type="match status" value="1"/>
</dbReference>
<comment type="similarity">
    <text evidence="9">Belongs to the FtsQ/DivIB family. FtsQ subfamily.</text>
</comment>
<keyword evidence="3 9" id="KW-0997">Cell inner membrane</keyword>
<feature type="transmembrane region" description="Helical" evidence="9">
    <location>
        <begin position="67"/>
        <end position="86"/>
    </location>
</feature>
<dbReference type="InterPro" id="IPR026579">
    <property type="entry name" value="FtsQ"/>
</dbReference>
<keyword evidence="7 9" id="KW-0472">Membrane</keyword>
<feature type="chain" id="PRO_5002778754" description="Cell division protein FtsQ" evidence="10">
    <location>
        <begin position="27"/>
        <end position="327"/>
    </location>
</feature>
<keyword evidence="10" id="KW-0732">Signal</keyword>
<feature type="domain" description="POTRA" evidence="11">
    <location>
        <begin position="111"/>
        <end position="179"/>
    </location>
</feature>
<keyword evidence="4 9" id="KW-0132">Cell division</keyword>
<dbReference type="InterPro" id="IPR034746">
    <property type="entry name" value="POTRA"/>
</dbReference>
<reference evidence="12 13" key="2">
    <citation type="journal article" date="2010" name="J. Bacteriol.">
        <title>Complete genome sequence of Beijerinckia indica subsp. indica.</title>
        <authorList>
            <person name="Tamas I."/>
            <person name="Dedysh S.N."/>
            <person name="Liesack W."/>
            <person name="Stott M.B."/>
            <person name="Alam M."/>
            <person name="Murrell J.C."/>
            <person name="Dunfield P.F."/>
        </authorList>
    </citation>
    <scope>NUCLEOTIDE SEQUENCE [LARGE SCALE GENOMIC DNA]</scope>
    <source>
        <strain evidence="13">ATCC 9039 / DSM 1715 / NCIMB 8712</strain>
    </source>
</reference>
<dbReference type="InterPro" id="IPR045335">
    <property type="entry name" value="FtsQ_C_sf"/>
</dbReference>
<evidence type="ECO:0000256" key="10">
    <source>
        <dbReference type="SAM" id="SignalP"/>
    </source>
</evidence>
<evidence type="ECO:0000256" key="9">
    <source>
        <dbReference type="HAMAP-Rule" id="MF_00911"/>
    </source>
</evidence>
<protein>
    <recommendedName>
        <fullName evidence="9">Cell division protein FtsQ</fullName>
    </recommendedName>
</protein>
<keyword evidence="2 9" id="KW-1003">Cell membrane</keyword>
<keyword evidence="8 9" id="KW-0131">Cell cycle</keyword>
<keyword evidence="6 9" id="KW-1133">Transmembrane helix</keyword>
<dbReference type="EMBL" id="CP001016">
    <property type="protein sequence ID" value="ACB94346.1"/>
    <property type="molecule type" value="Genomic_DNA"/>
</dbReference>
<evidence type="ECO:0000256" key="4">
    <source>
        <dbReference type="ARBA" id="ARBA00022618"/>
    </source>
</evidence>
<proteinExistence type="inferred from homology"/>
<evidence type="ECO:0000259" key="11">
    <source>
        <dbReference type="PROSITE" id="PS51779"/>
    </source>
</evidence>
<keyword evidence="13" id="KW-1185">Reference proteome</keyword>
<evidence type="ECO:0000256" key="7">
    <source>
        <dbReference type="ARBA" id="ARBA00023136"/>
    </source>
</evidence>
<reference evidence="13" key="1">
    <citation type="submission" date="2008-03" db="EMBL/GenBank/DDBJ databases">
        <title>Complete sequence of chromosome of Beijerinckia indica subsp. indica ATCC 9039.</title>
        <authorList>
            <consortium name="US DOE Joint Genome Institute"/>
            <person name="Copeland A."/>
            <person name="Lucas S."/>
            <person name="Lapidus A."/>
            <person name="Glavina del Rio T."/>
            <person name="Dalin E."/>
            <person name="Tice H."/>
            <person name="Bruce D."/>
            <person name="Goodwin L."/>
            <person name="Pitluck S."/>
            <person name="LaButti K."/>
            <person name="Schmutz J."/>
            <person name="Larimer F."/>
            <person name="Land M."/>
            <person name="Hauser L."/>
            <person name="Kyrpides N."/>
            <person name="Mikhailova N."/>
            <person name="Dunfield P.F."/>
            <person name="Dedysh S.N."/>
            <person name="Liesack W."/>
            <person name="Saw J.H."/>
            <person name="Alam M."/>
            <person name="Chen Y."/>
            <person name="Murrell J.C."/>
            <person name="Richardson P."/>
        </authorList>
    </citation>
    <scope>NUCLEOTIDE SEQUENCE [LARGE SCALE GENOMIC DNA]</scope>
    <source>
        <strain evidence="13">ATCC 9039 / DSM 1715 / NCIMB 8712</strain>
    </source>
</reference>
<evidence type="ECO:0000256" key="6">
    <source>
        <dbReference type="ARBA" id="ARBA00022989"/>
    </source>
</evidence>
<evidence type="ECO:0000256" key="8">
    <source>
        <dbReference type="ARBA" id="ARBA00023306"/>
    </source>
</evidence>
<dbReference type="KEGG" id="bid:Bind_0696"/>
<name>B2IGG4_BEII9</name>
<dbReference type="GO" id="GO:0090529">
    <property type="term" value="P:cell septum assembly"/>
    <property type="evidence" value="ECO:0007669"/>
    <property type="project" value="InterPro"/>
</dbReference>
<feature type="signal peptide" evidence="10">
    <location>
        <begin position="1"/>
        <end position="26"/>
    </location>
</feature>
<dbReference type="InterPro" id="IPR005548">
    <property type="entry name" value="Cell_div_FtsQ/DivIB_C"/>
</dbReference>
<gene>
    <name evidence="9" type="primary">ftsQ</name>
    <name evidence="12" type="ordered locus">Bind_0696</name>
</gene>
<dbReference type="Proteomes" id="UP000001695">
    <property type="component" value="Chromosome"/>
</dbReference>
<dbReference type="InterPro" id="IPR013685">
    <property type="entry name" value="POTRA_FtsQ_type"/>
</dbReference>
<dbReference type="PANTHER" id="PTHR35851">
    <property type="entry name" value="CELL DIVISION PROTEIN FTSQ"/>
    <property type="match status" value="1"/>
</dbReference>
<evidence type="ECO:0000256" key="3">
    <source>
        <dbReference type="ARBA" id="ARBA00022519"/>
    </source>
</evidence>
<evidence type="ECO:0000313" key="12">
    <source>
        <dbReference type="EMBL" id="ACB94346.1"/>
    </source>
</evidence>
<evidence type="ECO:0000256" key="5">
    <source>
        <dbReference type="ARBA" id="ARBA00022692"/>
    </source>
</evidence>
<dbReference type="GO" id="GO:0032153">
    <property type="term" value="C:cell division site"/>
    <property type="evidence" value="ECO:0007669"/>
    <property type="project" value="UniProtKB-UniRule"/>
</dbReference>
<dbReference type="GO" id="GO:0005886">
    <property type="term" value="C:plasma membrane"/>
    <property type="evidence" value="ECO:0007669"/>
    <property type="project" value="UniProtKB-SubCell"/>
</dbReference>
<accession>B2IGG4</accession>
<keyword evidence="5 9" id="KW-0812">Transmembrane</keyword>
<evidence type="ECO:0000313" key="13">
    <source>
        <dbReference type="Proteomes" id="UP000001695"/>
    </source>
</evidence>
<evidence type="ECO:0000256" key="1">
    <source>
        <dbReference type="ARBA" id="ARBA00004370"/>
    </source>
</evidence>
<dbReference type="OrthoDB" id="9783091at2"/>
<comment type="subcellular location">
    <subcellularLocation>
        <location evidence="9">Cell inner membrane</location>
        <topology evidence="9">Single-pass type II membrane protein</topology>
    </subcellularLocation>
    <subcellularLocation>
        <location evidence="1">Membrane</location>
    </subcellularLocation>
    <text evidence="9">Localizes to the division septum.</text>
</comment>